<evidence type="ECO:0000313" key="1">
    <source>
        <dbReference type="EMBL" id="TRZ11903.1"/>
    </source>
</evidence>
<comment type="caution">
    <text evidence="1">The sequence shown here is derived from an EMBL/GenBank/DDBJ whole genome shotgun (WGS) entry which is preliminary data.</text>
</comment>
<name>A0A8K1G5B8_9PASS</name>
<evidence type="ECO:0000313" key="2">
    <source>
        <dbReference type="Proteomes" id="UP000796761"/>
    </source>
</evidence>
<sequence length="79" mass="9279">MCPWWPRRPSGILACTRNCVASRTKAVIVSRYWALVTTHVESCVQFWVPQFRKDIDMLEHVQRRAVEMVEGLEDKSDEE</sequence>
<accession>A0A8K1G5B8</accession>
<gene>
    <name evidence="1" type="ORF">HGM15179_015208</name>
</gene>
<reference evidence="1" key="1">
    <citation type="submission" date="2019-04" db="EMBL/GenBank/DDBJ databases">
        <title>Genome assembly of Zosterops borbonicus 15179.</title>
        <authorList>
            <person name="Leroy T."/>
            <person name="Anselmetti Y."/>
            <person name="Tilak M.-K."/>
            <person name="Nabholz B."/>
        </authorList>
    </citation>
    <scope>NUCLEOTIDE SEQUENCE</scope>
    <source>
        <strain evidence="1">HGM_15179</strain>
        <tissue evidence="1">Muscle</tissue>
    </source>
</reference>
<dbReference type="EMBL" id="SWJQ01000647">
    <property type="protein sequence ID" value="TRZ11903.1"/>
    <property type="molecule type" value="Genomic_DNA"/>
</dbReference>
<protein>
    <submittedName>
        <fullName evidence="1">Uncharacterized protein</fullName>
    </submittedName>
</protein>
<organism evidence="1 2">
    <name type="scientific">Zosterops borbonicus</name>
    <dbReference type="NCBI Taxonomy" id="364589"/>
    <lineage>
        <taxon>Eukaryota</taxon>
        <taxon>Metazoa</taxon>
        <taxon>Chordata</taxon>
        <taxon>Craniata</taxon>
        <taxon>Vertebrata</taxon>
        <taxon>Euteleostomi</taxon>
        <taxon>Archelosauria</taxon>
        <taxon>Archosauria</taxon>
        <taxon>Dinosauria</taxon>
        <taxon>Saurischia</taxon>
        <taxon>Theropoda</taxon>
        <taxon>Coelurosauria</taxon>
        <taxon>Aves</taxon>
        <taxon>Neognathae</taxon>
        <taxon>Neoaves</taxon>
        <taxon>Telluraves</taxon>
        <taxon>Australaves</taxon>
        <taxon>Passeriformes</taxon>
        <taxon>Sylvioidea</taxon>
        <taxon>Zosteropidae</taxon>
        <taxon>Zosterops</taxon>
    </lineage>
</organism>
<dbReference type="AlphaFoldDB" id="A0A8K1G5B8"/>
<dbReference type="OrthoDB" id="276744at2759"/>
<dbReference type="Proteomes" id="UP000796761">
    <property type="component" value="Unassembled WGS sequence"/>
</dbReference>
<keyword evidence="2" id="KW-1185">Reference proteome</keyword>
<proteinExistence type="predicted"/>
<dbReference type="PANTHER" id="PTHR33332">
    <property type="entry name" value="REVERSE TRANSCRIPTASE DOMAIN-CONTAINING PROTEIN"/>
    <property type="match status" value="1"/>
</dbReference>